<accession>A0A127A3Q7</accession>
<protein>
    <recommendedName>
        <fullName evidence="4">Integral membrane protein</fullName>
    </recommendedName>
</protein>
<proteinExistence type="predicted"/>
<dbReference type="KEGG" id="satk:SA2016_2759"/>
<evidence type="ECO:0000313" key="3">
    <source>
        <dbReference type="Proteomes" id="UP000070134"/>
    </source>
</evidence>
<feature type="transmembrane region" description="Helical" evidence="1">
    <location>
        <begin position="169"/>
        <end position="188"/>
    </location>
</feature>
<name>A0A127A3Q7_9MICC</name>
<reference evidence="2 3" key="1">
    <citation type="submission" date="2016-02" db="EMBL/GenBank/DDBJ databases">
        <title>Complete genome of Sinomonas atrocyanea KCTC 3377.</title>
        <authorList>
            <person name="Kim K.M."/>
        </authorList>
    </citation>
    <scope>NUCLEOTIDE SEQUENCE [LARGE SCALE GENOMIC DNA]</scope>
    <source>
        <strain evidence="2 3">KCTC 3377</strain>
    </source>
</reference>
<evidence type="ECO:0000313" key="2">
    <source>
        <dbReference type="EMBL" id="AMM33424.1"/>
    </source>
</evidence>
<evidence type="ECO:0000256" key="1">
    <source>
        <dbReference type="SAM" id="Phobius"/>
    </source>
</evidence>
<evidence type="ECO:0008006" key="4">
    <source>
        <dbReference type="Google" id="ProtNLM"/>
    </source>
</evidence>
<keyword evidence="1" id="KW-0812">Transmembrane</keyword>
<dbReference type="STRING" id="37927.SA2016_2759"/>
<keyword evidence="1" id="KW-1133">Transmembrane helix</keyword>
<dbReference type="AlphaFoldDB" id="A0A127A3Q7"/>
<feature type="transmembrane region" description="Helical" evidence="1">
    <location>
        <begin position="200"/>
        <end position="220"/>
    </location>
</feature>
<dbReference type="EMBL" id="CP014518">
    <property type="protein sequence ID" value="AMM33424.1"/>
    <property type="molecule type" value="Genomic_DNA"/>
</dbReference>
<gene>
    <name evidence="2" type="ORF">SA2016_2759</name>
</gene>
<keyword evidence="1" id="KW-0472">Membrane</keyword>
<organism evidence="2 3">
    <name type="scientific">Sinomonas atrocyanea</name>
    <dbReference type="NCBI Taxonomy" id="37927"/>
    <lineage>
        <taxon>Bacteria</taxon>
        <taxon>Bacillati</taxon>
        <taxon>Actinomycetota</taxon>
        <taxon>Actinomycetes</taxon>
        <taxon>Micrococcales</taxon>
        <taxon>Micrococcaceae</taxon>
        <taxon>Sinomonas</taxon>
    </lineage>
</organism>
<sequence length="259" mass="26746">MRSVLSALSILLAVVLTAAAVPSLWIERNVVDEGGFVRLLEPLRSDAAFQSALANSLATTVASASGVPQAFQPAATRLANEITNGLTTDPGFPGAWDETLRESHRLNFSQAAASNSTFTLELRPFVDVLLKRLGSSLGVQAGQAPSIQVPVGTAQQRSWLTAAQEAASYAWPLTVGAVLAFALGLLFARRRRVALGWSGLGLLLVAAVLAAGAFLASGVASAQGGSGSVATVFATRAGKLFADSFLPWAGSWPSSGRPS</sequence>
<keyword evidence="3" id="KW-1185">Reference proteome</keyword>
<dbReference type="RefSeq" id="WP_066499047.1">
    <property type="nucleotide sequence ID" value="NZ_CP014518.1"/>
</dbReference>
<dbReference type="Proteomes" id="UP000070134">
    <property type="component" value="Chromosome"/>
</dbReference>